<sequence>MDSIIVAINSAPQSSLRGNDTNLTGATLVLATRSLLRNPATDVELMVSVFHPNQFHPSKFAAL</sequence>
<organism evidence="1 2">
    <name type="scientific">Lucilia cuprina</name>
    <name type="common">Green bottle fly</name>
    <name type="synonym">Australian sheep blowfly</name>
    <dbReference type="NCBI Taxonomy" id="7375"/>
    <lineage>
        <taxon>Eukaryota</taxon>
        <taxon>Metazoa</taxon>
        <taxon>Ecdysozoa</taxon>
        <taxon>Arthropoda</taxon>
        <taxon>Hexapoda</taxon>
        <taxon>Insecta</taxon>
        <taxon>Pterygota</taxon>
        <taxon>Neoptera</taxon>
        <taxon>Endopterygota</taxon>
        <taxon>Diptera</taxon>
        <taxon>Brachycera</taxon>
        <taxon>Muscomorpha</taxon>
        <taxon>Oestroidea</taxon>
        <taxon>Calliphoridae</taxon>
        <taxon>Luciliinae</taxon>
        <taxon>Lucilia</taxon>
    </lineage>
</organism>
<proteinExistence type="predicted"/>
<accession>A0A0L0CP65</accession>
<keyword evidence="2" id="KW-1185">Reference proteome</keyword>
<gene>
    <name evidence="1" type="ORF">FF38_07518</name>
</gene>
<evidence type="ECO:0000313" key="2">
    <source>
        <dbReference type="Proteomes" id="UP000037069"/>
    </source>
</evidence>
<evidence type="ECO:0000313" key="1">
    <source>
        <dbReference type="EMBL" id="KNC34061.1"/>
    </source>
</evidence>
<name>A0A0L0CP65_LUCCU</name>
<comment type="caution">
    <text evidence="1">The sequence shown here is derived from an EMBL/GenBank/DDBJ whole genome shotgun (WGS) entry which is preliminary data.</text>
</comment>
<reference evidence="1 2" key="1">
    <citation type="journal article" date="2015" name="Nat. Commun.">
        <title>Lucilia cuprina genome unlocks parasitic fly biology to underpin future interventions.</title>
        <authorList>
            <person name="Anstead C.A."/>
            <person name="Korhonen P.K."/>
            <person name="Young N.D."/>
            <person name="Hall R.S."/>
            <person name="Jex A.R."/>
            <person name="Murali S.C."/>
            <person name="Hughes D.S."/>
            <person name="Lee S.F."/>
            <person name="Perry T."/>
            <person name="Stroehlein A.J."/>
            <person name="Ansell B.R."/>
            <person name="Breugelmans B."/>
            <person name="Hofmann A."/>
            <person name="Qu J."/>
            <person name="Dugan S."/>
            <person name="Lee S.L."/>
            <person name="Chao H."/>
            <person name="Dinh H."/>
            <person name="Han Y."/>
            <person name="Doddapaneni H.V."/>
            <person name="Worley K.C."/>
            <person name="Muzny D.M."/>
            <person name="Ioannidis P."/>
            <person name="Waterhouse R.M."/>
            <person name="Zdobnov E.M."/>
            <person name="James P.J."/>
            <person name="Bagnall N.H."/>
            <person name="Kotze A.C."/>
            <person name="Gibbs R.A."/>
            <person name="Richards S."/>
            <person name="Batterham P."/>
            <person name="Gasser R.B."/>
        </authorList>
    </citation>
    <scope>NUCLEOTIDE SEQUENCE [LARGE SCALE GENOMIC DNA]</scope>
    <source>
        <strain evidence="1 2">LS</strain>
        <tissue evidence="1">Full body</tissue>
    </source>
</reference>
<dbReference type="Proteomes" id="UP000037069">
    <property type="component" value="Unassembled WGS sequence"/>
</dbReference>
<dbReference type="EMBL" id="JRES01000108">
    <property type="protein sequence ID" value="KNC34061.1"/>
    <property type="molecule type" value="Genomic_DNA"/>
</dbReference>
<protein>
    <submittedName>
        <fullName evidence="1">Uncharacterized protein</fullName>
    </submittedName>
</protein>
<dbReference type="AlphaFoldDB" id="A0A0L0CP65"/>